<name>A0A0K1PY75_9BACT</name>
<dbReference type="Gene3D" id="3.40.430.10">
    <property type="entry name" value="Dihydrofolate Reductase, subunit A"/>
    <property type="match status" value="1"/>
</dbReference>
<evidence type="ECO:0000313" key="1">
    <source>
        <dbReference type="EMBL" id="AKU98326.1"/>
    </source>
</evidence>
<protein>
    <recommendedName>
        <fullName evidence="3">Bacterial bifunctional deaminase-reductase C-terminal domain-containing protein</fullName>
    </recommendedName>
</protein>
<dbReference type="RefSeq" id="WP_205633779.1">
    <property type="nucleotide sequence ID" value="NZ_CP012333.1"/>
</dbReference>
<dbReference type="Proteomes" id="UP000064967">
    <property type="component" value="Chromosome"/>
</dbReference>
<organism evidence="1 2">
    <name type="scientific">Labilithrix luteola</name>
    <dbReference type="NCBI Taxonomy" id="1391654"/>
    <lineage>
        <taxon>Bacteria</taxon>
        <taxon>Pseudomonadati</taxon>
        <taxon>Myxococcota</taxon>
        <taxon>Polyangia</taxon>
        <taxon>Polyangiales</taxon>
        <taxon>Labilitrichaceae</taxon>
        <taxon>Labilithrix</taxon>
    </lineage>
</organism>
<dbReference type="STRING" id="1391654.AKJ09_04990"/>
<dbReference type="AlphaFoldDB" id="A0A0K1PY75"/>
<reference evidence="1 2" key="1">
    <citation type="submission" date="2015-08" db="EMBL/GenBank/DDBJ databases">
        <authorList>
            <person name="Babu N.S."/>
            <person name="Beckwith C.J."/>
            <person name="Beseler K.G."/>
            <person name="Brison A."/>
            <person name="Carone J.V."/>
            <person name="Caskin T.P."/>
            <person name="Diamond M."/>
            <person name="Durham M.E."/>
            <person name="Foxe J.M."/>
            <person name="Go M."/>
            <person name="Henderson B.A."/>
            <person name="Jones I.B."/>
            <person name="McGettigan J.A."/>
            <person name="Micheletti S.J."/>
            <person name="Nasrallah M.E."/>
            <person name="Ortiz D."/>
            <person name="Piller C.R."/>
            <person name="Privatt S.R."/>
            <person name="Schneider S.L."/>
            <person name="Sharp S."/>
            <person name="Smith T.C."/>
            <person name="Stanton J.D."/>
            <person name="Ullery H.E."/>
            <person name="Wilson R.J."/>
            <person name="Serrano M.G."/>
            <person name="Buck G."/>
            <person name="Lee V."/>
            <person name="Wang Y."/>
            <person name="Carvalho R."/>
            <person name="Voegtly L."/>
            <person name="Shi R."/>
            <person name="Duckworth R."/>
            <person name="Johnson A."/>
            <person name="Loviza R."/>
            <person name="Walstead R."/>
            <person name="Shah Z."/>
            <person name="Kiflezghi M."/>
            <person name="Wade K."/>
            <person name="Ball S.L."/>
            <person name="Bradley K.W."/>
            <person name="Asai D.J."/>
            <person name="Bowman C.A."/>
            <person name="Russell D.A."/>
            <person name="Pope W.H."/>
            <person name="Jacobs-Sera D."/>
            <person name="Hendrix R.W."/>
            <person name="Hatfull G.F."/>
        </authorList>
    </citation>
    <scope>NUCLEOTIDE SEQUENCE [LARGE SCALE GENOMIC DNA]</scope>
    <source>
        <strain evidence="1 2">DSM 27648</strain>
    </source>
</reference>
<dbReference type="KEGG" id="llu:AKJ09_04990"/>
<keyword evidence="2" id="KW-1185">Reference proteome</keyword>
<evidence type="ECO:0008006" key="3">
    <source>
        <dbReference type="Google" id="ProtNLM"/>
    </source>
</evidence>
<proteinExistence type="predicted"/>
<dbReference type="SUPFAM" id="SSF53597">
    <property type="entry name" value="Dihydrofolate reductase-like"/>
    <property type="match status" value="1"/>
</dbReference>
<gene>
    <name evidence="1" type="ORF">AKJ09_04990</name>
</gene>
<accession>A0A0K1PY75</accession>
<sequence length="51" mass="5798">MDEVQLFMVPVAVGGGTPAFPLRHFVSLDLRETRNFDNTVFLRYAVNRTAK</sequence>
<dbReference type="EMBL" id="CP012333">
    <property type="protein sequence ID" value="AKU98326.1"/>
    <property type="molecule type" value="Genomic_DNA"/>
</dbReference>
<evidence type="ECO:0000313" key="2">
    <source>
        <dbReference type="Proteomes" id="UP000064967"/>
    </source>
</evidence>
<dbReference type="InterPro" id="IPR024072">
    <property type="entry name" value="DHFR-like_dom_sf"/>
</dbReference>